<dbReference type="Proteomes" id="UP000297706">
    <property type="component" value="Unassembled WGS sequence"/>
</dbReference>
<dbReference type="PIRSF" id="PIRSF000390">
    <property type="entry name" value="PLP_StrS"/>
    <property type="match status" value="1"/>
</dbReference>
<gene>
    <name evidence="6" type="ORF">C3Y98_06705</name>
</gene>
<dbReference type="GO" id="GO:0000271">
    <property type="term" value="P:polysaccharide biosynthetic process"/>
    <property type="evidence" value="ECO:0007669"/>
    <property type="project" value="TreeGrafter"/>
</dbReference>
<evidence type="ECO:0000256" key="1">
    <source>
        <dbReference type="ARBA" id="ARBA00022898"/>
    </source>
</evidence>
<dbReference type="InterPro" id="IPR015424">
    <property type="entry name" value="PyrdxlP-dep_Trfase"/>
</dbReference>
<dbReference type="GO" id="GO:0030170">
    <property type="term" value="F:pyridoxal phosphate binding"/>
    <property type="evidence" value="ECO:0007669"/>
    <property type="project" value="UniProtKB-ARBA"/>
</dbReference>
<comment type="similarity">
    <text evidence="2 5">Belongs to the DegT/DnrJ/EryC1 family.</text>
</comment>
<sequence>MSEMRVPFLDLKAAYSELGHELDAALLRASRSGWYIGGGEVESFEADFSTYTEAKYCVGVGNGLDALTLALRALDIGVGDEVIVPSHTFIATWLAVSAVGAKPIPVEPAEGSYNIDVASIERFITPRTKAIMPVHLYGMPADMDAICALAKKHGLAVVEDAAQAHGARVRGRKIGSHGDVVAWSFYPGKNLGALGDGGAITTNNEAIASRVRELGNYGSSVKYYNEERGVNSRLDPIQAAALSVKLKYLDAWNQRRQAIAKTYSQALGGLAIELPNVPTWADPVWHLYVVATPERDALQSQLASAGVQTLIHYPVPPHLQKAYQILDIKSGSLPRAERLAKQVLSLPIGPHLAASDVEHVLSVLTSVCPVVSQS</sequence>
<dbReference type="GO" id="GO:0008483">
    <property type="term" value="F:transaminase activity"/>
    <property type="evidence" value="ECO:0007669"/>
    <property type="project" value="TreeGrafter"/>
</dbReference>
<evidence type="ECO:0000256" key="2">
    <source>
        <dbReference type="ARBA" id="ARBA00037999"/>
    </source>
</evidence>
<evidence type="ECO:0000313" key="6">
    <source>
        <dbReference type="EMBL" id="TFW71770.1"/>
    </source>
</evidence>
<feature type="active site" description="Proton acceptor" evidence="3">
    <location>
        <position position="189"/>
    </location>
</feature>
<dbReference type="InterPro" id="IPR015421">
    <property type="entry name" value="PyrdxlP-dep_Trfase_major"/>
</dbReference>
<name>A0A4Y9VSH8_9PROT</name>
<dbReference type="AlphaFoldDB" id="A0A4Y9VSH8"/>
<proteinExistence type="inferred from homology"/>
<dbReference type="PANTHER" id="PTHR30244">
    <property type="entry name" value="TRANSAMINASE"/>
    <property type="match status" value="1"/>
</dbReference>
<dbReference type="Gene3D" id="3.40.640.10">
    <property type="entry name" value="Type I PLP-dependent aspartate aminotransferase-like (Major domain)"/>
    <property type="match status" value="1"/>
</dbReference>
<dbReference type="EMBL" id="PQVH01000008">
    <property type="protein sequence ID" value="TFW71770.1"/>
    <property type="molecule type" value="Genomic_DNA"/>
</dbReference>
<organism evidence="6 7">
    <name type="scientific">Methylotenera oryzisoli</name>
    <dbReference type="NCBI Taxonomy" id="2080758"/>
    <lineage>
        <taxon>Bacteria</taxon>
        <taxon>Pseudomonadati</taxon>
        <taxon>Pseudomonadota</taxon>
        <taxon>Betaproteobacteria</taxon>
        <taxon>Nitrosomonadales</taxon>
        <taxon>Methylophilaceae</taxon>
        <taxon>Methylotenera</taxon>
    </lineage>
</organism>
<reference evidence="6 7" key="1">
    <citation type="submission" date="2018-02" db="EMBL/GenBank/DDBJ databases">
        <title>A novel lanthanide dependent methylotroph, Methylotenera sp. La3113.</title>
        <authorList>
            <person name="Lv H."/>
            <person name="Tani A."/>
        </authorList>
    </citation>
    <scope>NUCLEOTIDE SEQUENCE [LARGE SCALE GENOMIC DNA]</scope>
    <source>
        <strain evidence="6 7">La3113</strain>
    </source>
</reference>
<feature type="modified residue" description="N6-(pyridoxal phosphate)lysine" evidence="4">
    <location>
        <position position="189"/>
    </location>
</feature>
<dbReference type="Gene3D" id="3.90.1150.10">
    <property type="entry name" value="Aspartate Aminotransferase, domain 1"/>
    <property type="match status" value="1"/>
</dbReference>
<dbReference type="PANTHER" id="PTHR30244:SF36">
    <property type="entry name" value="3-OXO-GLUCOSE-6-PHOSPHATE:GLUTAMATE AMINOTRANSFERASE"/>
    <property type="match status" value="1"/>
</dbReference>
<evidence type="ECO:0000256" key="4">
    <source>
        <dbReference type="PIRSR" id="PIRSR000390-2"/>
    </source>
</evidence>
<dbReference type="InterPro" id="IPR000653">
    <property type="entry name" value="DegT/StrS_aminotransferase"/>
</dbReference>
<evidence type="ECO:0000256" key="5">
    <source>
        <dbReference type="RuleBase" id="RU004508"/>
    </source>
</evidence>
<evidence type="ECO:0000256" key="3">
    <source>
        <dbReference type="PIRSR" id="PIRSR000390-1"/>
    </source>
</evidence>
<dbReference type="CDD" id="cd00616">
    <property type="entry name" value="AHBA_syn"/>
    <property type="match status" value="1"/>
</dbReference>
<accession>A0A4Y9VSH8</accession>
<dbReference type="InterPro" id="IPR015422">
    <property type="entry name" value="PyrdxlP-dep_Trfase_small"/>
</dbReference>
<protein>
    <submittedName>
        <fullName evidence="6">Erythromycin biosynthesis sensory transduction protein eryC1</fullName>
    </submittedName>
</protein>
<comment type="caution">
    <text evidence="6">The sequence shown here is derived from an EMBL/GenBank/DDBJ whole genome shotgun (WGS) entry which is preliminary data.</text>
</comment>
<dbReference type="SUPFAM" id="SSF53383">
    <property type="entry name" value="PLP-dependent transferases"/>
    <property type="match status" value="1"/>
</dbReference>
<keyword evidence="7" id="KW-1185">Reference proteome</keyword>
<keyword evidence="1 4" id="KW-0663">Pyridoxal phosphate</keyword>
<dbReference type="Pfam" id="PF01041">
    <property type="entry name" value="DegT_DnrJ_EryC1"/>
    <property type="match status" value="1"/>
</dbReference>
<dbReference type="FunFam" id="3.40.640.10:FF:000089">
    <property type="entry name" value="Aminotransferase, DegT/DnrJ/EryC1/StrS family"/>
    <property type="match status" value="1"/>
</dbReference>
<evidence type="ECO:0000313" key="7">
    <source>
        <dbReference type="Proteomes" id="UP000297706"/>
    </source>
</evidence>